<reference evidence="2 3" key="1">
    <citation type="submission" date="2018-11" db="EMBL/GenBank/DDBJ databases">
        <title>Genome assembly of Steccherinum ochraceum LE-BIN_3174, the white-rot fungus of the Steccherinaceae family (The Residual Polyporoid clade, Polyporales, Basidiomycota).</title>
        <authorList>
            <person name="Fedorova T.V."/>
            <person name="Glazunova O.A."/>
            <person name="Landesman E.O."/>
            <person name="Moiseenko K.V."/>
            <person name="Psurtseva N.V."/>
            <person name="Savinova O.S."/>
            <person name="Shakhova N.V."/>
            <person name="Tyazhelova T.V."/>
            <person name="Vasina D.V."/>
        </authorList>
    </citation>
    <scope>NUCLEOTIDE SEQUENCE [LARGE SCALE GENOMIC DNA]</scope>
    <source>
        <strain evidence="2 3">LE-BIN_3174</strain>
    </source>
</reference>
<evidence type="ECO:0000259" key="1">
    <source>
        <dbReference type="Pfam" id="PF12937"/>
    </source>
</evidence>
<keyword evidence="3" id="KW-1185">Reference proteome</keyword>
<evidence type="ECO:0000313" key="2">
    <source>
        <dbReference type="EMBL" id="TCD68959.1"/>
    </source>
</evidence>
<proteinExistence type="predicted"/>
<name>A0A4R0RTM5_9APHY</name>
<dbReference type="AlphaFoldDB" id="A0A4R0RTM5"/>
<feature type="domain" description="F-box" evidence="1">
    <location>
        <begin position="43"/>
        <end position="99"/>
    </location>
</feature>
<organism evidence="2 3">
    <name type="scientific">Steccherinum ochraceum</name>
    <dbReference type="NCBI Taxonomy" id="92696"/>
    <lineage>
        <taxon>Eukaryota</taxon>
        <taxon>Fungi</taxon>
        <taxon>Dikarya</taxon>
        <taxon>Basidiomycota</taxon>
        <taxon>Agaricomycotina</taxon>
        <taxon>Agaricomycetes</taxon>
        <taxon>Polyporales</taxon>
        <taxon>Steccherinaceae</taxon>
        <taxon>Steccherinum</taxon>
    </lineage>
</organism>
<evidence type="ECO:0000313" key="3">
    <source>
        <dbReference type="Proteomes" id="UP000292702"/>
    </source>
</evidence>
<dbReference type="Proteomes" id="UP000292702">
    <property type="component" value="Unassembled WGS sequence"/>
</dbReference>
<dbReference type="OrthoDB" id="3353710at2759"/>
<dbReference type="Pfam" id="PF12937">
    <property type="entry name" value="F-box-like"/>
    <property type="match status" value="1"/>
</dbReference>
<protein>
    <recommendedName>
        <fullName evidence="1">F-box domain-containing protein</fullName>
    </recommendedName>
</protein>
<dbReference type="InterPro" id="IPR001810">
    <property type="entry name" value="F-box_dom"/>
</dbReference>
<dbReference type="EMBL" id="RWJN01000053">
    <property type="protein sequence ID" value="TCD68959.1"/>
    <property type="molecule type" value="Genomic_DNA"/>
</dbReference>
<accession>A0A4R0RTM5</accession>
<gene>
    <name evidence="2" type="ORF">EIP91_009349</name>
</gene>
<comment type="caution">
    <text evidence="2">The sequence shown here is derived from an EMBL/GenBank/DDBJ whole genome shotgun (WGS) entry which is preliminary data.</text>
</comment>
<sequence>MDATLQNLSNLHQFESIDSEIALHLAAVISLRRRRNALLRAIRIPVEILAEIFLHCRAAWDDRVWERFLDPWVAITHVCHHWRSVALDTPTLWSDIYCRPSSLRQVEAFLSRTKNAALSLLGTEFSVAEFTALLTVVGPHLGHTRLIDLSVDDPMSVIPLPALAPPSSLQILRLRLPSCYAPGSQDVIGDFLKTCIMPSLKALTINSVPALLRCGVGTSLRELEISDSPSPRKPTVIEVLHVVSGLRLLERLVLRLPFSSSLSLDAQAGCKRPRSPSKCVTLDQLQELHIIAPVPQCVYLYTHLTHPSCAQVFLTFAHPNFVEVMEEIRDFLPALASKFPTVGSGEKAIDSLTFYPLRVVFHHTSVPSEDSSPSPLLDFTFKQSCRNPQARMLFDLCAGLPTSGILHLAFCDEYKPFLLGHPLFSPIASIRCLPHVQTFTLRGYNQPMLSGILDICAPSFLHSMEKLIFEDINFSDPGRDSQRLTEDPEWSARPGERGEFTATLARLLDTRKVVSYYLKKRGVEEVCIRRCRQLYRDEFEWLKTKIPETRVVLDSETLLLSRHERTDTDQP</sequence>